<proteinExistence type="predicted"/>
<comment type="caution">
    <text evidence="1">The sequence shown here is derived from an EMBL/GenBank/DDBJ whole genome shotgun (WGS) entry which is preliminary data.</text>
</comment>
<gene>
    <name evidence="1" type="ORF">LCGC14_0354780</name>
</gene>
<dbReference type="CDD" id="cd02440">
    <property type="entry name" value="AdoMet_MTases"/>
    <property type="match status" value="1"/>
</dbReference>
<dbReference type="SUPFAM" id="SSF53335">
    <property type="entry name" value="S-adenosyl-L-methionine-dependent methyltransferases"/>
    <property type="match status" value="1"/>
</dbReference>
<dbReference type="InterPro" id="IPR029063">
    <property type="entry name" value="SAM-dependent_MTases_sf"/>
</dbReference>
<evidence type="ECO:0000313" key="1">
    <source>
        <dbReference type="EMBL" id="KKN77913.1"/>
    </source>
</evidence>
<name>A0A0F9WHP9_9ZZZZ</name>
<dbReference type="InterPro" id="IPR002052">
    <property type="entry name" value="DNA_methylase_N6_adenine_CS"/>
</dbReference>
<reference evidence="1" key="1">
    <citation type="journal article" date="2015" name="Nature">
        <title>Complex archaea that bridge the gap between prokaryotes and eukaryotes.</title>
        <authorList>
            <person name="Spang A."/>
            <person name="Saw J.H."/>
            <person name="Jorgensen S.L."/>
            <person name="Zaremba-Niedzwiedzka K."/>
            <person name="Martijn J."/>
            <person name="Lind A.E."/>
            <person name="van Eijk R."/>
            <person name="Schleper C."/>
            <person name="Guy L."/>
            <person name="Ettema T.J."/>
        </authorList>
    </citation>
    <scope>NUCLEOTIDE SEQUENCE</scope>
</reference>
<accession>A0A0F9WHP9</accession>
<dbReference type="PROSITE" id="PS00092">
    <property type="entry name" value="N6_MTASE"/>
    <property type="match status" value="1"/>
</dbReference>
<dbReference type="EMBL" id="LAZR01000271">
    <property type="protein sequence ID" value="KKN77913.1"/>
    <property type="molecule type" value="Genomic_DNA"/>
</dbReference>
<dbReference type="Gene3D" id="3.40.50.150">
    <property type="entry name" value="Vaccinia Virus protein VP39"/>
    <property type="match status" value="1"/>
</dbReference>
<dbReference type="GO" id="GO:0008168">
    <property type="term" value="F:methyltransferase activity"/>
    <property type="evidence" value="ECO:0007669"/>
    <property type="project" value="InterPro"/>
</dbReference>
<dbReference type="AlphaFoldDB" id="A0A0F9WHP9"/>
<organism evidence="1">
    <name type="scientific">marine sediment metagenome</name>
    <dbReference type="NCBI Taxonomy" id="412755"/>
    <lineage>
        <taxon>unclassified sequences</taxon>
        <taxon>metagenomes</taxon>
        <taxon>ecological metagenomes</taxon>
    </lineage>
</organism>
<dbReference type="GO" id="GO:0032259">
    <property type="term" value="P:methylation"/>
    <property type="evidence" value="ECO:0007669"/>
    <property type="project" value="InterPro"/>
</dbReference>
<protein>
    <submittedName>
        <fullName evidence="1">Uncharacterized protein</fullName>
    </submittedName>
</protein>
<dbReference type="GO" id="GO:0003676">
    <property type="term" value="F:nucleic acid binding"/>
    <property type="evidence" value="ECO:0007669"/>
    <property type="project" value="InterPro"/>
</dbReference>
<sequence>MNGTISVSNYNRTFPKYPVTVEDKGWVYGVWYCGTSWDKVRLHGQYPLTFLKRALALFPNAETVLHAPSGSLKSADLPPGHVTLDMVRDDVRVPDHLGDCAALPFADATFDLVLSDPPYSKDDSKIYGCPPFPLGKFMKEAHRVLRPGGHFGMLHTSYPMFRRKEWKLVGLVAVVTGFRRATRIFSIFERRPEMTITEIQA</sequence>